<proteinExistence type="predicted"/>
<organism evidence="1">
    <name type="scientific">marine sediment metagenome</name>
    <dbReference type="NCBI Taxonomy" id="412755"/>
    <lineage>
        <taxon>unclassified sequences</taxon>
        <taxon>metagenomes</taxon>
        <taxon>ecological metagenomes</taxon>
    </lineage>
</organism>
<dbReference type="AlphaFoldDB" id="X0WU63"/>
<accession>X0WU63</accession>
<feature type="non-terminal residue" evidence="1">
    <location>
        <position position="143"/>
    </location>
</feature>
<sequence length="143" mass="15052">MAEGPIKLKNIACVISGAVATNILTFREEFLMNFTPQFIPNTYPGLGILEKSKWRVLTFTLDSDSDVFINDFSVVAANASLGLIEGLPYDTGSVVFTRGETLTGFGSGATGVVQTWTVTAGDFDPGNDAEGVVYLSGGVGVFG</sequence>
<name>X0WU63_9ZZZZ</name>
<comment type="caution">
    <text evidence="1">The sequence shown here is derived from an EMBL/GenBank/DDBJ whole genome shotgun (WGS) entry which is preliminary data.</text>
</comment>
<reference evidence="1" key="1">
    <citation type="journal article" date="2014" name="Front. Microbiol.">
        <title>High frequency of phylogenetically diverse reductive dehalogenase-homologous genes in deep subseafloor sedimentary metagenomes.</title>
        <authorList>
            <person name="Kawai M."/>
            <person name="Futagami T."/>
            <person name="Toyoda A."/>
            <person name="Takaki Y."/>
            <person name="Nishi S."/>
            <person name="Hori S."/>
            <person name="Arai W."/>
            <person name="Tsubouchi T."/>
            <person name="Morono Y."/>
            <person name="Uchiyama I."/>
            <person name="Ito T."/>
            <person name="Fujiyama A."/>
            <person name="Inagaki F."/>
            <person name="Takami H."/>
        </authorList>
    </citation>
    <scope>NUCLEOTIDE SEQUENCE</scope>
    <source>
        <strain evidence="1">Expedition CK06-06</strain>
    </source>
</reference>
<gene>
    <name evidence="1" type="ORF">S01H1_66931</name>
</gene>
<evidence type="ECO:0000313" key="1">
    <source>
        <dbReference type="EMBL" id="GAG34519.1"/>
    </source>
</evidence>
<dbReference type="EMBL" id="BARS01044281">
    <property type="protein sequence ID" value="GAG34519.1"/>
    <property type="molecule type" value="Genomic_DNA"/>
</dbReference>
<protein>
    <submittedName>
        <fullName evidence="1">Uncharacterized protein</fullName>
    </submittedName>
</protein>